<dbReference type="PROSITE" id="PS50835">
    <property type="entry name" value="IG_LIKE"/>
    <property type="match status" value="1"/>
</dbReference>
<keyword evidence="2" id="KW-1003">Cell membrane</keyword>
<keyword evidence="6" id="KW-1015">Disulfide bond</keyword>
<dbReference type="GO" id="GO:0009617">
    <property type="term" value="P:response to bacterium"/>
    <property type="evidence" value="ECO:0007669"/>
    <property type="project" value="TreeGrafter"/>
</dbReference>
<dbReference type="Pfam" id="PF07686">
    <property type="entry name" value="V-set"/>
    <property type="match status" value="1"/>
</dbReference>
<dbReference type="EMBL" id="VZTU01021729">
    <property type="protein sequence ID" value="NXT81108.1"/>
    <property type="molecule type" value="Genomic_DNA"/>
</dbReference>
<keyword evidence="7" id="KW-0325">Glycoprotein</keyword>
<name>A0A7L3FLK7_9GRUI</name>
<dbReference type="InterPro" id="IPR007110">
    <property type="entry name" value="Ig-like_dom"/>
</dbReference>
<evidence type="ECO:0000313" key="10">
    <source>
        <dbReference type="Proteomes" id="UP000557426"/>
    </source>
</evidence>
<dbReference type="GO" id="GO:0005886">
    <property type="term" value="C:plasma membrane"/>
    <property type="evidence" value="ECO:0007669"/>
    <property type="project" value="UniProtKB-SubCell"/>
</dbReference>
<evidence type="ECO:0000256" key="7">
    <source>
        <dbReference type="ARBA" id="ARBA00023180"/>
    </source>
</evidence>
<feature type="non-terminal residue" evidence="9">
    <location>
        <position position="100"/>
    </location>
</feature>
<keyword evidence="10" id="KW-1185">Reference proteome</keyword>
<feature type="domain" description="Ig-like" evidence="8">
    <location>
        <begin position="1"/>
        <end position="100"/>
    </location>
</feature>
<dbReference type="InterPro" id="IPR052051">
    <property type="entry name" value="TCR_complex_component"/>
</dbReference>
<evidence type="ECO:0000256" key="4">
    <source>
        <dbReference type="ARBA" id="ARBA00022859"/>
    </source>
</evidence>
<evidence type="ECO:0000256" key="2">
    <source>
        <dbReference type="ARBA" id="ARBA00022475"/>
    </source>
</evidence>
<dbReference type="SMART" id="SM00406">
    <property type="entry name" value="IGv"/>
    <property type="match status" value="1"/>
</dbReference>
<proteinExistence type="predicted"/>
<organism evidence="9 10">
    <name type="scientific">Zapornia atra</name>
    <name type="common">Henderson crake</name>
    <dbReference type="NCBI Taxonomy" id="2585822"/>
    <lineage>
        <taxon>Eukaryota</taxon>
        <taxon>Metazoa</taxon>
        <taxon>Chordata</taxon>
        <taxon>Craniata</taxon>
        <taxon>Vertebrata</taxon>
        <taxon>Euteleostomi</taxon>
        <taxon>Archelosauria</taxon>
        <taxon>Archosauria</taxon>
        <taxon>Dinosauria</taxon>
        <taxon>Saurischia</taxon>
        <taxon>Theropoda</taxon>
        <taxon>Coelurosauria</taxon>
        <taxon>Aves</taxon>
        <taxon>Neognathae</taxon>
        <taxon>Neoaves</taxon>
        <taxon>Gruiformes</taxon>
        <taxon>Rallidae</taxon>
        <taxon>Zapornia</taxon>
    </lineage>
</organism>
<reference evidence="9 10" key="1">
    <citation type="submission" date="2019-09" db="EMBL/GenBank/DDBJ databases">
        <title>Bird 10,000 Genomes (B10K) Project - Family phase.</title>
        <authorList>
            <person name="Zhang G."/>
        </authorList>
    </citation>
    <scope>NUCLEOTIDE SEQUENCE [LARGE SCALE GENOMIC DNA]</scope>
    <source>
        <strain evidence="9">B10K-DU-011-47</strain>
        <tissue evidence="9">Mixed tissue sample</tissue>
    </source>
</reference>
<evidence type="ECO:0000259" key="8">
    <source>
        <dbReference type="PROSITE" id="PS50835"/>
    </source>
</evidence>
<dbReference type="GO" id="GO:0002376">
    <property type="term" value="P:immune system process"/>
    <property type="evidence" value="ECO:0007669"/>
    <property type="project" value="UniProtKB-KW"/>
</dbReference>
<dbReference type="InterPro" id="IPR013106">
    <property type="entry name" value="Ig_V-set"/>
</dbReference>
<dbReference type="InterPro" id="IPR013783">
    <property type="entry name" value="Ig-like_fold"/>
</dbReference>
<evidence type="ECO:0000256" key="5">
    <source>
        <dbReference type="ARBA" id="ARBA00023136"/>
    </source>
</evidence>
<dbReference type="InterPro" id="IPR036179">
    <property type="entry name" value="Ig-like_dom_sf"/>
</dbReference>
<evidence type="ECO:0000256" key="3">
    <source>
        <dbReference type="ARBA" id="ARBA00022729"/>
    </source>
</evidence>
<evidence type="ECO:0000313" key="9">
    <source>
        <dbReference type="EMBL" id="NXT81108.1"/>
    </source>
</evidence>
<keyword evidence="4" id="KW-0391">Immunity</keyword>
<accession>A0A7L3FLK7</accession>
<protein>
    <submittedName>
        <fullName evidence="9">TVA4 protein</fullName>
    </submittedName>
</protein>
<gene>
    <name evidence="9" type="primary">Trav4</name>
    <name evidence="9" type="ORF">ZAPATR_R13707</name>
</gene>
<dbReference type="AlphaFoldDB" id="A0A7L3FLK7"/>
<dbReference type="PANTHER" id="PTHR19433">
    <property type="entry name" value="T-CELL RECEPTOR ALPHA CHAIN V REGION-RELATED"/>
    <property type="match status" value="1"/>
</dbReference>
<dbReference type="PANTHER" id="PTHR19433:SF111">
    <property type="entry name" value="T CELL RECEPTOR ALPHA VARIABLE 4"/>
    <property type="match status" value="1"/>
</dbReference>
<keyword evidence="3" id="KW-0732">Signal</keyword>
<dbReference type="SUPFAM" id="SSF48726">
    <property type="entry name" value="Immunoglobulin"/>
    <property type="match status" value="1"/>
</dbReference>
<comment type="subcellular location">
    <subcellularLocation>
        <location evidence="1">Cell membrane</location>
    </subcellularLocation>
</comment>
<evidence type="ECO:0000256" key="6">
    <source>
        <dbReference type="ARBA" id="ARBA00023157"/>
    </source>
</evidence>
<dbReference type="Gene3D" id="2.60.40.10">
    <property type="entry name" value="Immunoglobulins"/>
    <property type="match status" value="1"/>
</dbReference>
<comment type="caution">
    <text evidence="9">The sequence shown here is derived from an EMBL/GenBank/DDBJ whole genome shotgun (WGS) entry which is preliminary data.</text>
</comment>
<keyword evidence="5" id="KW-0472">Membrane</keyword>
<sequence length="100" mass="10984">FLAVAVVRAQVQQDPSAETTEGTEINITCSHPNIQSYESIYWYRQLRGRGPTFLVSAFQGSSSMTDPPGQVSVAADRRSSTLLLSQPRRRDAAVYYCAVG</sequence>
<feature type="non-terminal residue" evidence="9">
    <location>
        <position position="1"/>
    </location>
</feature>
<evidence type="ECO:0000256" key="1">
    <source>
        <dbReference type="ARBA" id="ARBA00004236"/>
    </source>
</evidence>
<dbReference type="Proteomes" id="UP000557426">
    <property type="component" value="Unassembled WGS sequence"/>
</dbReference>